<keyword evidence="3" id="KW-1185">Reference proteome</keyword>
<dbReference type="SUPFAM" id="SSF81383">
    <property type="entry name" value="F-box domain"/>
    <property type="match status" value="1"/>
</dbReference>
<dbReference type="EMBL" id="JANBPK010001259">
    <property type="protein sequence ID" value="KAJ2923980.1"/>
    <property type="molecule type" value="Genomic_DNA"/>
</dbReference>
<dbReference type="Proteomes" id="UP001140091">
    <property type="component" value="Unassembled WGS sequence"/>
</dbReference>
<dbReference type="InterPro" id="IPR001810">
    <property type="entry name" value="F-box_dom"/>
</dbReference>
<name>A0A9W8J3U5_9AGAR</name>
<reference evidence="2" key="1">
    <citation type="submission" date="2022-06" db="EMBL/GenBank/DDBJ databases">
        <title>Genome Sequence of Candolleomyces eurysporus.</title>
        <authorList>
            <person name="Buettner E."/>
        </authorList>
    </citation>
    <scope>NUCLEOTIDE SEQUENCE</scope>
    <source>
        <strain evidence="2">VTCC 930004</strain>
    </source>
</reference>
<dbReference type="AlphaFoldDB" id="A0A9W8J3U5"/>
<accession>A0A9W8J3U5</accession>
<dbReference type="OrthoDB" id="3029571at2759"/>
<organism evidence="2 3">
    <name type="scientific">Candolleomyces eurysporus</name>
    <dbReference type="NCBI Taxonomy" id="2828524"/>
    <lineage>
        <taxon>Eukaryota</taxon>
        <taxon>Fungi</taxon>
        <taxon>Dikarya</taxon>
        <taxon>Basidiomycota</taxon>
        <taxon>Agaricomycotina</taxon>
        <taxon>Agaricomycetes</taxon>
        <taxon>Agaricomycetidae</taxon>
        <taxon>Agaricales</taxon>
        <taxon>Agaricineae</taxon>
        <taxon>Psathyrellaceae</taxon>
        <taxon>Candolleomyces</taxon>
    </lineage>
</organism>
<dbReference type="Pfam" id="PF00646">
    <property type="entry name" value="F-box"/>
    <property type="match status" value="1"/>
</dbReference>
<proteinExistence type="predicted"/>
<evidence type="ECO:0000259" key="1">
    <source>
        <dbReference type="PROSITE" id="PS50181"/>
    </source>
</evidence>
<dbReference type="SUPFAM" id="SSF52047">
    <property type="entry name" value="RNI-like"/>
    <property type="match status" value="1"/>
</dbReference>
<dbReference type="PROSITE" id="PS50181">
    <property type="entry name" value="FBOX"/>
    <property type="match status" value="1"/>
</dbReference>
<evidence type="ECO:0000313" key="3">
    <source>
        <dbReference type="Proteomes" id="UP001140091"/>
    </source>
</evidence>
<sequence>MNVGSQGSQALEHLPTLISLIPPETLAIILQFVAQNDELNSHILLDLAIVCRKWRDTVYSHPQFWTNYRCSTYSPTSGARSEGLVPHLQRWFKRAGTLPLTLKLTITPTHPTPEELPALTSFLIGTTRWHSLHLKLVADSEIGRADTGLWLNSLFSAVGEALREDGSSPWEALQQLEVEARDVRLQEFIRLPFATIAPNLRELKISLPQIPNAYQLVEGFVNPKKLRCLEIDALINWKDEILPTFYYHTLAQATNLKSLKVLDRYRHLELFDLNFSETVSSFPVFNRTLTTLALHDNRATRHCLQNLSLPSLTSLSFISSTNELELDISLSLSTAVGRLVAQSDCKIKHIRLENTPKLLSVCVRLLQLLTTLESLELHLPSRPFWQSLLLLKRMLVQTLNDDKPILPNLISLSVSLSSPIIGEIKKAFADFVEHPSRWPASEKGDAVSLPEDV</sequence>
<dbReference type="InterPro" id="IPR036047">
    <property type="entry name" value="F-box-like_dom_sf"/>
</dbReference>
<gene>
    <name evidence="2" type="ORF">H1R20_g13112</name>
</gene>
<evidence type="ECO:0000313" key="2">
    <source>
        <dbReference type="EMBL" id="KAJ2923980.1"/>
    </source>
</evidence>
<protein>
    <recommendedName>
        <fullName evidence="1">F-box domain-containing protein</fullName>
    </recommendedName>
</protein>
<comment type="caution">
    <text evidence="2">The sequence shown here is derived from an EMBL/GenBank/DDBJ whole genome shotgun (WGS) entry which is preliminary data.</text>
</comment>
<feature type="non-terminal residue" evidence="2">
    <location>
        <position position="453"/>
    </location>
</feature>
<feature type="domain" description="F-box" evidence="1">
    <location>
        <begin position="15"/>
        <end position="68"/>
    </location>
</feature>